<reference evidence="2" key="1">
    <citation type="journal article" date="2020" name="Stud. Mycol.">
        <title>101 Dothideomycetes genomes: a test case for predicting lifestyles and emergence of pathogens.</title>
        <authorList>
            <person name="Haridas S."/>
            <person name="Albert R."/>
            <person name="Binder M."/>
            <person name="Bloem J."/>
            <person name="Labutti K."/>
            <person name="Salamov A."/>
            <person name="Andreopoulos B."/>
            <person name="Baker S."/>
            <person name="Barry K."/>
            <person name="Bills G."/>
            <person name="Bluhm B."/>
            <person name="Cannon C."/>
            <person name="Castanera R."/>
            <person name="Culley D."/>
            <person name="Daum C."/>
            <person name="Ezra D."/>
            <person name="Gonzalez J."/>
            <person name="Henrissat B."/>
            <person name="Kuo A."/>
            <person name="Liang C."/>
            <person name="Lipzen A."/>
            <person name="Lutzoni F."/>
            <person name="Magnuson J."/>
            <person name="Mondo S."/>
            <person name="Nolan M."/>
            <person name="Ohm R."/>
            <person name="Pangilinan J."/>
            <person name="Park H.-J."/>
            <person name="Ramirez L."/>
            <person name="Alfaro M."/>
            <person name="Sun H."/>
            <person name="Tritt A."/>
            <person name="Yoshinaga Y."/>
            <person name="Zwiers L.-H."/>
            <person name="Turgeon B."/>
            <person name="Goodwin S."/>
            <person name="Spatafora J."/>
            <person name="Crous P."/>
            <person name="Grigoriev I."/>
        </authorList>
    </citation>
    <scope>NUCLEOTIDE SEQUENCE</scope>
    <source>
        <strain evidence="2">Tuck. ex Michener</strain>
    </source>
</reference>
<accession>A0A6A6HA48</accession>
<dbReference type="Proteomes" id="UP000800092">
    <property type="component" value="Unassembled WGS sequence"/>
</dbReference>
<feature type="compositionally biased region" description="Polar residues" evidence="1">
    <location>
        <begin position="172"/>
        <end position="185"/>
    </location>
</feature>
<name>A0A6A6HA48_VIRVR</name>
<dbReference type="AlphaFoldDB" id="A0A6A6HA48"/>
<gene>
    <name evidence="2" type="ORF">EV356DRAFT_576327</name>
</gene>
<protein>
    <recommendedName>
        <fullName evidence="4">C2H2-type domain-containing protein</fullName>
    </recommendedName>
</protein>
<evidence type="ECO:0000256" key="1">
    <source>
        <dbReference type="SAM" id="MobiDB-lite"/>
    </source>
</evidence>
<feature type="region of interest" description="Disordered" evidence="1">
    <location>
        <begin position="153"/>
        <end position="185"/>
    </location>
</feature>
<feature type="compositionally biased region" description="Polar residues" evidence="1">
    <location>
        <begin position="153"/>
        <end position="164"/>
    </location>
</feature>
<organism evidence="2 3">
    <name type="scientific">Viridothelium virens</name>
    <name type="common">Speckled blister lichen</name>
    <name type="synonym">Trypethelium virens</name>
    <dbReference type="NCBI Taxonomy" id="1048519"/>
    <lineage>
        <taxon>Eukaryota</taxon>
        <taxon>Fungi</taxon>
        <taxon>Dikarya</taxon>
        <taxon>Ascomycota</taxon>
        <taxon>Pezizomycotina</taxon>
        <taxon>Dothideomycetes</taxon>
        <taxon>Dothideomycetes incertae sedis</taxon>
        <taxon>Trypetheliales</taxon>
        <taxon>Trypetheliaceae</taxon>
        <taxon>Viridothelium</taxon>
    </lineage>
</organism>
<evidence type="ECO:0008006" key="4">
    <source>
        <dbReference type="Google" id="ProtNLM"/>
    </source>
</evidence>
<proteinExistence type="predicted"/>
<feature type="region of interest" description="Disordered" evidence="1">
    <location>
        <begin position="1"/>
        <end position="35"/>
    </location>
</feature>
<feature type="region of interest" description="Disordered" evidence="1">
    <location>
        <begin position="235"/>
        <end position="295"/>
    </location>
</feature>
<feature type="region of interest" description="Disordered" evidence="1">
    <location>
        <begin position="75"/>
        <end position="98"/>
    </location>
</feature>
<evidence type="ECO:0000313" key="3">
    <source>
        <dbReference type="Proteomes" id="UP000800092"/>
    </source>
</evidence>
<feature type="compositionally biased region" description="Low complexity" evidence="1">
    <location>
        <begin position="257"/>
        <end position="269"/>
    </location>
</feature>
<feature type="compositionally biased region" description="Low complexity" evidence="1">
    <location>
        <begin position="283"/>
        <end position="293"/>
    </location>
</feature>
<feature type="compositionally biased region" description="Polar residues" evidence="1">
    <location>
        <begin position="235"/>
        <end position="251"/>
    </location>
</feature>
<dbReference type="EMBL" id="ML991795">
    <property type="protein sequence ID" value="KAF2234877.1"/>
    <property type="molecule type" value="Genomic_DNA"/>
</dbReference>
<keyword evidence="3" id="KW-1185">Reference proteome</keyword>
<feature type="compositionally biased region" description="Basic residues" evidence="1">
    <location>
        <begin position="10"/>
        <end position="28"/>
    </location>
</feature>
<sequence length="418" mass="44862">MRFDEASNLSKHKKSKHGPKTYKCRHPGCTHEDPRWDNFMRHLEKSVKREPHMPELLKDKNALEAFKRECEEIARRETEMEEDDAEAQNAAVDPSFPAPGTVCPYASMGTVDGGLPNLDAFFGNPEPSNAPQNPPEVSHEDQVAIENFVYNSFDHQGAPQSNPGDSVGFQWQHPQSLPPDNSYVPQNGTVDSFANPGEPQWNLGNSFQSQFPAGAQQFTFVSVAPQHGIITASANPGGPQSNSGASPTPQYFSGVVDPTLTGLTPGDGTVFSSANQGDPQWISGSSSQPQFSSVAPELTPGAFAAQHGLGVSSVNPGAPQWNFSIEPQVFSGYNQVSAQNIAGNSAEAQNGTDDSFANPGVPQGNFDGPFESQEVLLDPDDIAYLDNLDFPDLGPLDGQVMGSPWPTPSNDTDYDGDS</sequence>
<evidence type="ECO:0000313" key="2">
    <source>
        <dbReference type="EMBL" id="KAF2234877.1"/>
    </source>
</evidence>
<feature type="region of interest" description="Disordered" evidence="1">
    <location>
        <begin position="387"/>
        <end position="418"/>
    </location>
</feature>